<dbReference type="AlphaFoldDB" id="A0A645IAR3"/>
<sequence>MAASCHQSDGGFSVHKQLSCQVSLVNASCHSQRGSLCPGVIGCCHGMKRFTGFTFVTGIEVTAGPDF</sequence>
<protein>
    <submittedName>
        <fullName evidence="1">Uncharacterized protein</fullName>
    </submittedName>
</protein>
<gene>
    <name evidence="1" type="ORF">SDC9_196038</name>
</gene>
<proteinExistence type="predicted"/>
<evidence type="ECO:0000313" key="1">
    <source>
        <dbReference type="EMBL" id="MPN48431.1"/>
    </source>
</evidence>
<organism evidence="1">
    <name type="scientific">bioreactor metagenome</name>
    <dbReference type="NCBI Taxonomy" id="1076179"/>
    <lineage>
        <taxon>unclassified sequences</taxon>
        <taxon>metagenomes</taxon>
        <taxon>ecological metagenomes</taxon>
    </lineage>
</organism>
<reference evidence="1" key="1">
    <citation type="submission" date="2019-08" db="EMBL/GenBank/DDBJ databases">
        <authorList>
            <person name="Kucharzyk K."/>
            <person name="Murdoch R.W."/>
            <person name="Higgins S."/>
            <person name="Loffler F."/>
        </authorList>
    </citation>
    <scope>NUCLEOTIDE SEQUENCE</scope>
</reference>
<name>A0A645IAR3_9ZZZZ</name>
<dbReference type="EMBL" id="VSSQ01110754">
    <property type="protein sequence ID" value="MPN48431.1"/>
    <property type="molecule type" value="Genomic_DNA"/>
</dbReference>
<comment type="caution">
    <text evidence="1">The sequence shown here is derived from an EMBL/GenBank/DDBJ whole genome shotgun (WGS) entry which is preliminary data.</text>
</comment>
<accession>A0A645IAR3</accession>